<proteinExistence type="predicted"/>
<evidence type="ECO:0000313" key="1">
    <source>
        <dbReference type="EMBL" id="CAF1299890.1"/>
    </source>
</evidence>
<protein>
    <submittedName>
        <fullName evidence="1">Uncharacterized protein</fullName>
    </submittedName>
</protein>
<comment type="caution">
    <text evidence="1">The sequence shown here is derived from an EMBL/GenBank/DDBJ whole genome shotgun (WGS) entry which is preliminary data.</text>
</comment>
<accession>A0A815DLE1</accession>
<dbReference type="AlphaFoldDB" id="A0A815DLE1"/>
<dbReference type="Proteomes" id="UP000663828">
    <property type="component" value="Unassembled WGS sequence"/>
</dbReference>
<sequence>MGSGPVRDVVINEFKNELKLFDEQIDKSFDQGYHRVLHQVTLFGHGALRTVINSIEYYGPKISLAMRKPVQGVDELTNCIIYELDEEKLIDWCNAVLYRTSLGETCSENEWIFSKTFPSSLRSFYPNTDQKLFNNNNNNNNSPYSLTLVAQDLTCENTHTLEKDSLVGGNANDVIPSVRVLSIDVKCSLIRIFKGEMKLK</sequence>
<keyword evidence="2" id="KW-1185">Reference proteome</keyword>
<reference evidence="1" key="1">
    <citation type="submission" date="2021-02" db="EMBL/GenBank/DDBJ databases">
        <authorList>
            <person name="Nowell W R."/>
        </authorList>
    </citation>
    <scope>NUCLEOTIDE SEQUENCE</scope>
</reference>
<gene>
    <name evidence="1" type="ORF">XAT740_LOCUS28803</name>
</gene>
<organism evidence="1 2">
    <name type="scientific">Adineta ricciae</name>
    <name type="common">Rotifer</name>
    <dbReference type="NCBI Taxonomy" id="249248"/>
    <lineage>
        <taxon>Eukaryota</taxon>
        <taxon>Metazoa</taxon>
        <taxon>Spiralia</taxon>
        <taxon>Gnathifera</taxon>
        <taxon>Rotifera</taxon>
        <taxon>Eurotatoria</taxon>
        <taxon>Bdelloidea</taxon>
        <taxon>Adinetida</taxon>
        <taxon>Adinetidae</taxon>
        <taxon>Adineta</taxon>
    </lineage>
</organism>
<name>A0A815DLE1_ADIRI</name>
<dbReference type="EMBL" id="CAJNOR010002477">
    <property type="protein sequence ID" value="CAF1299890.1"/>
    <property type="molecule type" value="Genomic_DNA"/>
</dbReference>
<evidence type="ECO:0000313" key="2">
    <source>
        <dbReference type="Proteomes" id="UP000663828"/>
    </source>
</evidence>